<reference evidence="5 6" key="1">
    <citation type="submission" date="2016-03" db="EMBL/GenBank/DDBJ databases">
        <title>EvidentialGene: Evidence-directed Construction of Genes on Genomes.</title>
        <authorList>
            <person name="Gilbert D.G."/>
            <person name="Choi J.-H."/>
            <person name="Mockaitis K."/>
            <person name="Colbourne J."/>
            <person name="Pfrender M."/>
        </authorList>
    </citation>
    <scope>NUCLEOTIDE SEQUENCE [LARGE SCALE GENOMIC DNA]</scope>
    <source>
        <strain evidence="5 6">Xinb3</strain>
        <tissue evidence="5">Complete organism</tissue>
    </source>
</reference>
<feature type="compositionally biased region" description="Low complexity" evidence="4">
    <location>
        <begin position="53"/>
        <end position="74"/>
    </location>
</feature>
<feature type="region of interest" description="Disordered" evidence="4">
    <location>
        <begin position="37"/>
        <end position="74"/>
    </location>
</feature>
<dbReference type="GO" id="GO:0006357">
    <property type="term" value="P:regulation of transcription by RNA polymerase II"/>
    <property type="evidence" value="ECO:0007669"/>
    <property type="project" value="TreeGrafter"/>
</dbReference>
<proteinExistence type="predicted"/>
<feature type="compositionally biased region" description="Low complexity" evidence="4">
    <location>
        <begin position="89"/>
        <end position="99"/>
    </location>
</feature>
<feature type="region of interest" description="Disordered" evidence="4">
    <location>
        <begin position="83"/>
        <end position="102"/>
    </location>
</feature>
<protein>
    <recommendedName>
        <fullName evidence="7">TOX high mobility group box family member</fullName>
    </recommendedName>
</protein>
<feature type="region of interest" description="Disordered" evidence="4">
    <location>
        <begin position="199"/>
        <end position="246"/>
    </location>
</feature>
<dbReference type="InterPro" id="IPR036910">
    <property type="entry name" value="HMG_box_dom_sf"/>
</dbReference>
<evidence type="ECO:0000313" key="6">
    <source>
        <dbReference type="Proteomes" id="UP000076858"/>
    </source>
</evidence>
<sequence length="303" mass="34214">MWDALDADSKNVYKKKTEAAKKEYLKALAAYRASVVSKEGNNGPGNNESVPMFQATNNAPAPQQQQQQQQQQNVATQNFANYQSNYNMPPQQQQQQQPQYTATMAVTSAPMPQQPASPMSKKPSPLLNSLMVDQQQQQLHLHQQQIQHQQQQQQQQQQQNMMNYPMNNRPAYMNQQPQMIQTTVPHQVQQAGMNYSPHIMQQQPTQQQQQQQQQPQSQQQQQQQQPQRVQHLNQVTATGKPGPGTNVHPHCIRSGCPNAAISSPDWENEYCSNECVVSHCRDVFSAWVASGQGAPPGYPPPVK</sequence>
<keyword evidence="6" id="KW-1185">Reference proteome</keyword>
<dbReference type="EMBL" id="LRGB01001581">
    <property type="protein sequence ID" value="KZS11220.1"/>
    <property type="molecule type" value="Genomic_DNA"/>
</dbReference>
<dbReference type="AlphaFoldDB" id="A0A164UBU2"/>
<dbReference type="GO" id="GO:0005634">
    <property type="term" value="C:nucleus"/>
    <property type="evidence" value="ECO:0007669"/>
    <property type="project" value="UniProtKB-SubCell"/>
</dbReference>
<dbReference type="OrthoDB" id="10027956at2759"/>
<comment type="caution">
    <text evidence="5">The sequence shown here is derived from an EMBL/GenBank/DDBJ whole genome shotgun (WGS) entry which is preliminary data.</text>
</comment>
<evidence type="ECO:0000256" key="2">
    <source>
        <dbReference type="ARBA" id="ARBA00023125"/>
    </source>
</evidence>
<dbReference type="GO" id="GO:0031490">
    <property type="term" value="F:chromatin DNA binding"/>
    <property type="evidence" value="ECO:0007669"/>
    <property type="project" value="TreeGrafter"/>
</dbReference>
<comment type="subcellular location">
    <subcellularLocation>
        <location evidence="1">Nucleus</location>
    </subcellularLocation>
</comment>
<feature type="compositionally biased region" description="Polar residues" evidence="4">
    <location>
        <begin position="228"/>
        <end position="237"/>
    </location>
</feature>
<dbReference type="PANTHER" id="PTHR45781:SF1">
    <property type="entry name" value="HMG BOX DOMAIN-CONTAINING PROTEIN"/>
    <property type="match status" value="1"/>
</dbReference>
<dbReference type="Gene3D" id="1.10.30.10">
    <property type="entry name" value="High mobility group box domain"/>
    <property type="match status" value="1"/>
</dbReference>
<evidence type="ECO:0000256" key="4">
    <source>
        <dbReference type="SAM" id="MobiDB-lite"/>
    </source>
</evidence>
<evidence type="ECO:0000256" key="3">
    <source>
        <dbReference type="ARBA" id="ARBA00023242"/>
    </source>
</evidence>
<evidence type="ECO:0008006" key="7">
    <source>
        <dbReference type="Google" id="ProtNLM"/>
    </source>
</evidence>
<dbReference type="InterPro" id="IPR051365">
    <property type="entry name" value="TOX_HMG-box_domain"/>
</dbReference>
<dbReference type="Proteomes" id="UP000076858">
    <property type="component" value="Unassembled WGS sequence"/>
</dbReference>
<gene>
    <name evidence="5" type="ORF">APZ42_023978</name>
</gene>
<dbReference type="PANTHER" id="PTHR45781">
    <property type="entry name" value="AGAP000281-PA"/>
    <property type="match status" value="1"/>
</dbReference>
<keyword evidence="3" id="KW-0539">Nucleus</keyword>
<evidence type="ECO:0000256" key="1">
    <source>
        <dbReference type="ARBA" id="ARBA00004123"/>
    </source>
</evidence>
<name>A0A164UBU2_9CRUS</name>
<organism evidence="5 6">
    <name type="scientific">Daphnia magna</name>
    <dbReference type="NCBI Taxonomy" id="35525"/>
    <lineage>
        <taxon>Eukaryota</taxon>
        <taxon>Metazoa</taxon>
        <taxon>Ecdysozoa</taxon>
        <taxon>Arthropoda</taxon>
        <taxon>Crustacea</taxon>
        <taxon>Branchiopoda</taxon>
        <taxon>Diplostraca</taxon>
        <taxon>Cladocera</taxon>
        <taxon>Anomopoda</taxon>
        <taxon>Daphniidae</taxon>
        <taxon>Daphnia</taxon>
    </lineage>
</organism>
<dbReference type="STRING" id="35525.A0A164UBU2"/>
<feature type="compositionally biased region" description="Low complexity" evidence="4">
    <location>
        <begin position="201"/>
        <end position="227"/>
    </location>
</feature>
<evidence type="ECO:0000313" key="5">
    <source>
        <dbReference type="EMBL" id="KZS11220.1"/>
    </source>
</evidence>
<feature type="region of interest" description="Disordered" evidence="4">
    <location>
        <begin position="135"/>
        <end position="159"/>
    </location>
</feature>
<keyword evidence="2" id="KW-0238">DNA-binding</keyword>
<dbReference type="SUPFAM" id="SSF47095">
    <property type="entry name" value="HMG-box"/>
    <property type="match status" value="1"/>
</dbReference>
<accession>A0A164UBU2</accession>